<proteinExistence type="predicted"/>
<keyword evidence="1" id="KW-0812">Transmembrane</keyword>
<name>A0ABQ1XWB4_9PROT</name>
<keyword evidence="4" id="KW-1185">Reference proteome</keyword>
<reference evidence="4" key="1">
    <citation type="journal article" date="2019" name="Int. J. Syst. Evol. Microbiol.">
        <title>The Global Catalogue of Microorganisms (GCM) 10K type strain sequencing project: providing services to taxonomists for standard genome sequencing and annotation.</title>
        <authorList>
            <consortium name="The Broad Institute Genomics Platform"/>
            <consortium name="The Broad Institute Genome Sequencing Center for Infectious Disease"/>
            <person name="Wu L."/>
            <person name="Ma J."/>
        </authorList>
    </citation>
    <scope>NUCLEOTIDE SEQUENCE [LARGE SCALE GENOMIC DNA]</scope>
    <source>
        <strain evidence="4">CGMCC 1.12766</strain>
    </source>
</reference>
<protein>
    <recommendedName>
        <fullName evidence="2">DUF2726 domain-containing protein</fullName>
    </recommendedName>
</protein>
<evidence type="ECO:0000313" key="4">
    <source>
        <dbReference type="Proteomes" id="UP000648722"/>
    </source>
</evidence>
<keyword evidence="1" id="KW-0472">Membrane</keyword>
<feature type="domain" description="DUF2726" evidence="2">
    <location>
        <begin position="48"/>
        <end position="168"/>
    </location>
</feature>
<dbReference type="Proteomes" id="UP000648722">
    <property type="component" value="Unassembled WGS sequence"/>
</dbReference>
<sequence>MDMLPGLAEQPLWIALGICVVLIVVAARAGWLRLPVSTYAYERVDMFLSPAERRAFFWLTRRVGRNGFVAPKVRVADLIAIRMRAGSQKAWWRVFSQLAQKHVDFVVLDQQGEAAFAVEVDDSSHDRPERRVRDELINDVFGQARIPLVRVKPNRLQDSRLLERAIENLGQQKKVA</sequence>
<evidence type="ECO:0000256" key="1">
    <source>
        <dbReference type="SAM" id="Phobius"/>
    </source>
</evidence>
<organism evidence="3 4">
    <name type="scientific">Glycocaulis albus</name>
    <dbReference type="NCBI Taxonomy" id="1382801"/>
    <lineage>
        <taxon>Bacteria</taxon>
        <taxon>Pseudomonadati</taxon>
        <taxon>Pseudomonadota</taxon>
        <taxon>Alphaproteobacteria</taxon>
        <taxon>Maricaulales</taxon>
        <taxon>Maricaulaceae</taxon>
        <taxon>Glycocaulis</taxon>
    </lineage>
</organism>
<feature type="transmembrane region" description="Helical" evidence="1">
    <location>
        <begin position="12"/>
        <end position="31"/>
    </location>
</feature>
<gene>
    <name evidence="3" type="ORF">GCM10007420_21890</name>
</gene>
<dbReference type="EMBL" id="BMFS01000010">
    <property type="protein sequence ID" value="GGH05069.1"/>
    <property type="molecule type" value="Genomic_DNA"/>
</dbReference>
<dbReference type="Pfam" id="PF10881">
    <property type="entry name" value="DUF2726"/>
    <property type="match status" value="1"/>
</dbReference>
<evidence type="ECO:0000313" key="3">
    <source>
        <dbReference type="EMBL" id="GGH05069.1"/>
    </source>
</evidence>
<comment type="caution">
    <text evidence="3">The sequence shown here is derived from an EMBL/GenBank/DDBJ whole genome shotgun (WGS) entry which is preliminary data.</text>
</comment>
<dbReference type="InterPro" id="IPR024402">
    <property type="entry name" value="DUF2726"/>
</dbReference>
<evidence type="ECO:0000259" key="2">
    <source>
        <dbReference type="Pfam" id="PF10881"/>
    </source>
</evidence>
<accession>A0ABQ1XWB4</accession>
<keyword evidence="1" id="KW-1133">Transmembrane helix</keyword>